<feature type="region of interest" description="Disordered" evidence="1">
    <location>
        <begin position="503"/>
        <end position="536"/>
    </location>
</feature>
<dbReference type="Gene3D" id="1.10.340.70">
    <property type="match status" value="1"/>
</dbReference>
<gene>
    <name evidence="3" type="ORF">NCGR_LOCUS27671</name>
</gene>
<evidence type="ECO:0000256" key="1">
    <source>
        <dbReference type="SAM" id="MobiDB-lite"/>
    </source>
</evidence>
<organism evidence="3 4">
    <name type="scientific">Miscanthus lutarioriparius</name>
    <dbReference type="NCBI Taxonomy" id="422564"/>
    <lineage>
        <taxon>Eukaryota</taxon>
        <taxon>Viridiplantae</taxon>
        <taxon>Streptophyta</taxon>
        <taxon>Embryophyta</taxon>
        <taxon>Tracheophyta</taxon>
        <taxon>Spermatophyta</taxon>
        <taxon>Magnoliopsida</taxon>
        <taxon>Liliopsida</taxon>
        <taxon>Poales</taxon>
        <taxon>Poaceae</taxon>
        <taxon>PACMAD clade</taxon>
        <taxon>Panicoideae</taxon>
        <taxon>Andropogonodae</taxon>
        <taxon>Andropogoneae</taxon>
        <taxon>Saccharinae</taxon>
        <taxon>Miscanthus</taxon>
    </lineage>
</organism>
<evidence type="ECO:0000313" key="3">
    <source>
        <dbReference type="EMBL" id="CAD6242088.1"/>
    </source>
</evidence>
<evidence type="ECO:0000259" key="2">
    <source>
        <dbReference type="Pfam" id="PF17921"/>
    </source>
</evidence>
<feature type="domain" description="Integrase zinc-binding" evidence="2">
    <location>
        <begin position="399"/>
        <end position="448"/>
    </location>
</feature>
<dbReference type="InterPro" id="IPR041588">
    <property type="entry name" value="Integrase_H2C2"/>
</dbReference>
<dbReference type="EMBL" id="CAJGYO010000007">
    <property type="protein sequence ID" value="CAD6242088.1"/>
    <property type="molecule type" value="Genomic_DNA"/>
</dbReference>
<dbReference type="OrthoDB" id="770980at2759"/>
<reference evidence="3" key="1">
    <citation type="submission" date="2020-10" db="EMBL/GenBank/DDBJ databases">
        <authorList>
            <person name="Han B."/>
            <person name="Lu T."/>
            <person name="Zhao Q."/>
            <person name="Huang X."/>
            <person name="Zhao Y."/>
        </authorList>
    </citation>
    <scope>NUCLEOTIDE SEQUENCE</scope>
</reference>
<protein>
    <recommendedName>
        <fullName evidence="2">Integrase zinc-binding domain-containing protein</fullName>
    </recommendedName>
</protein>
<evidence type="ECO:0000313" key="4">
    <source>
        <dbReference type="Proteomes" id="UP000604825"/>
    </source>
</evidence>
<name>A0A811PJP6_9POAL</name>
<proteinExistence type="predicted"/>
<keyword evidence="4" id="KW-1185">Reference proteome</keyword>
<dbReference type="Pfam" id="PF17921">
    <property type="entry name" value="Integrase_H2C2"/>
    <property type="match status" value="1"/>
</dbReference>
<accession>A0A811PJP6</accession>
<dbReference type="AlphaFoldDB" id="A0A811PJP6"/>
<dbReference type="Proteomes" id="UP000604825">
    <property type="component" value="Unassembled WGS sequence"/>
</dbReference>
<comment type="caution">
    <text evidence="3">The sequence shown here is derived from an EMBL/GenBank/DDBJ whole genome shotgun (WGS) entry which is preliminary data.</text>
</comment>
<sequence length="536" mass="60061">MAASVDELKTTMQAMAKQFAGFQDMMSTALDKLGVLETWKETADGSLGTLLQKSTVMATRVVETTSRVSRLEFRPPPPLPRRHLTGVRNIIRHQLRSGARNTIRHQLRRVSTSTPFPEHRQMRRLRDRTHPWGTVMTIKFGMLAVESSDFPHLARATRRGRIAEWERLYELVMAKFDKDQYKVLLRQFNALKQIASVLEYQAAFEKLAHGVLLYNPAGVFGCLGNVDDESEDESAVEEQEVLAIQTEPNTRVALKLLAQIGKHKVLILVDSGSIGTFVSEQLVSHLKLKATACEPTTYKAADGGLMLCDQKLLSAANESKEHSTVSAEEIPQCAPSTEIQAISECIPTWIQKLKEGYEEDDQAKQLIMELAVSPKAHPDYTLKEGVLRYKGRVWVGNNTTAQQHILIAMHDSGIGGHSGISATYARIKQLFAWPNMKQPVQEFVKQCQIVYGLCPMVLTSVLDRRRVASFKLKDCNNARPRAPPSSLRHLLPRLFLPPYARPPPPPLPPFTTDGWRLLPPRHPPTSRPLSLDLALP</sequence>